<name>A0A7X6M8Y8_9ACTN</name>
<dbReference type="Proteomes" id="UP000553209">
    <property type="component" value="Unassembled WGS sequence"/>
</dbReference>
<keyword evidence="2" id="KW-1185">Reference proteome</keyword>
<organism evidence="1 2">
    <name type="scientific">Nocardiopsis alborubida</name>
    <dbReference type="NCBI Taxonomy" id="146802"/>
    <lineage>
        <taxon>Bacteria</taxon>
        <taxon>Bacillati</taxon>
        <taxon>Actinomycetota</taxon>
        <taxon>Actinomycetes</taxon>
        <taxon>Streptosporangiales</taxon>
        <taxon>Nocardiopsidaceae</taxon>
        <taxon>Nocardiopsis</taxon>
    </lineage>
</organism>
<proteinExistence type="predicted"/>
<reference evidence="1 2" key="1">
    <citation type="submission" date="2020-04" db="EMBL/GenBank/DDBJ databases">
        <title>MicrobeNet Type strains.</title>
        <authorList>
            <person name="Nicholson A.C."/>
        </authorList>
    </citation>
    <scope>NUCLEOTIDE SEQUENCE [LARGE SCALE GENOMIC DNA]</scope>
    <source>
        <strain evidence="1 2">ATCC 23612</strain>
    </source>
</reference>
<accession>A0A7X6M8Y8</accession>
<protein>
    <submittedName>
        <fullName evidence="1">Uncharacterized protein</fullName>
    </submittedName>
</protein>
<evidence type="ECO:0000313" key="2">
    <source>
        <dbReference type="Proteomes" id="UP000553209"/>
    </source>
</evidence>
<dbReference type="AlphaFoldDB" id="A0A7X6M8Y8"/>
<dbReference type="RefSeq" id="WP_061079985.1">
    <property type="nucleotide sequence ID" value="NZ_JAAXPG010000002.1"/>
</dbReference>
<evidence type="ECO:0000313" key="1">
    <source>
        <dbReference type="EMBL" id="NKY96575.1"/>
    </source>
</evidence>
<gene>
    <name evidence="1" type="ORF">HGB44_02645</name>
</gene>
<sequence length="81" mass="8262">MLMVSSVARGPASTVVGADYSGVDQGLLDLVDILGGLGELSLADVVTVEGELAVDALDLDLQPLLGLRTLIGLSDELDLTP</sequence>
<dbReference type="EMBL" id="JAAXPG010000002">
    <property type="protein sequence ID" value="NKY96575.1"/>
    <property type="molecule type" value="Genomic_DNA"/>
</dbReference>
<comment type="caution">
    <text evidence="1">The sequence shown here is derived from an EMBL/GenBank/DDBJ whole genome shotgun (WGS) entry which is preliminary data.</text>
</comment>